<sequence length="118" mass="12964">MSKLRGAIGAVVVKKIADRRIAKIHAIVADFRIQIANFAQSFHRRKIPIIARFASGKSHNVVAGDDLASGVSTIWSAAFFPSSVTAGVIRFRKYSKLLTSLANPMKNRPHWSLPANRP</sequence>
<reference evidence="2" key="1">
    <citation type="submission" date="2022-11" db="UniProtKB">
        <authorList>
            <consortium name="WormBaseParasite"/>
        </authorList>
    </citation>
    <scope>IDENTIFICATION</scope>
</reference>
<keyword evidence="1" id="KW-1185">Reference proteome</keyword>
<evidence type="ECO:0000313" key="2">
    <source>
        <dbReference type="WBParaSite" id="nRc.2.0.1.t34224-RA"/>
    </source>
</evidence>
<accession>A0A915K7R1</accession>
<dbReference type="AlphaFoldDB" id="A0A915K7R1"/>
<proteinExistence type="predicted"/>
<organism evidence="1 2">
    <name type="scientific">Romanomermis culicivorax</name>
    <name type="common">Nematode worm</name>
    <dbReference type="NCBI Taxonomy" id="13658"/>
    <lineage>
        <taxon>Eukaryota</taxon>
        <taxon>Metazoa</taxon>
        <taxon>Ecdysozoa</taxon>
        <taxon>Nematoda</taxon>
        <taxon>Enoplea</taxon>
        <taxon>Dorylaimia</taxon>
        <taxon>Mermithida</taxon>
        <taxon>Mermithoidea</taxon>
        <taxon>Mermithidae</taxon>
        <taxon>Romanomermis</taxon>
    </lineage>
</organism>
<dbReference type="WBParaSite" id="nRc.2.0.1.t34224-RA">
    <property type="protein sequence ID" value="nRc.2.0.1.t34224-RA"/>
    <property type="gene ID" value="nRc.2.0.1.g34224"/>
</dbReference>
<evidence type="ECO:0000313" key="1">
    <source>
        <dbReference type="Proteomes" id="UP000887565"/>
    </source>
</evidence>
<dbReference type="Proteomes" id="UP000887565">
    <property type="component" value="Unplaced"/>
</dbReference>
<protein>
    <submittedName>
        <fullName evidence="2">Uncharacterized protein</fullName>
    </submittedName>
</protein>
<name>A0A915K7R1_ROMCU</name>